<reference evidence="1 2" key="1">
    <citation type="journal article" date="2016" name="Genome Announc.">
        <title>Draft Genome Sequence of the Anaerobic Ammonium-Oxidizing Bacterium 'Candidatus Brocadia sp. 40'.</title>
        <authorList>
            <person name="Ali M."/>
            <person name="Haroon M.F."/>
            <person name="Narita Y."/>
            <person name="Zhang L."/>
            <person name="Rangel Shaw D."/>
            <person name="Okabe S."/>
            <person name="Saikaly P.E."/>
        </authorList>
    </citation>
    <scope>NUCLEOTIDE SEQUENCE [LARGE SCALE GENOMIC DNA]</scope>
    <source>
        <strain evidence="1 2">40</strain>
    </source>
</reference>
<dbReference type="AlphaFoldDB" id="A0A1V6M2J1"/>
<organism evidence="1 2">
    <name type="scientific">Candidatus Brocadia sapporoensis</name>
    <dbReference type="NCBI Taxonomy" id="392547"/>
    <lineage>
        <taxon>Bacteria</taxon>
        <taxon>Pseudomonadati</taxon>
        <taxon>Planctomycetota</taxon>
        <taxon>Candidatus Brocadiia</taxon>
        <taxon>Candidatus Brocadiales</taxon>
        <taxon>Candidatus Brocadiaceae</taxon>
        <taxon>Candidatus Brocadia</taxon>
    </lineage>
</organism>
<keyword evidence="2" id="KW-1185">Reference proteome</keyword>
<dbReference type="EMBL" id="MJUW02000026">
    <property type="protein sequence ID" value="OQD46631.1"/>
    <property type="molecule type" value="Genomic_DNA"/>
</dbReference>
<evidence type="ECO:0000313" key="1">
    <source>
        <dbReference type="EMBL" id="OQD46631.1"/>
    </source>
</evidence>
<gene>
    <name evidence="1" type="ORF">BIY37_02290</name>
</gene>
<sequence>MFFTYKSNHPIVIHFNGFVLFRYHCCQEAVPGIIYLFNRQIVQVNEFKRIQEIPWIYLLIQ</sequence>
<dbReference type="Proteomes" id="UP000242219">
    <property type="component" value="Unassembled WGS sequence"/>
</dbReference>
<accession>A0A1V6M2J1</accession>
<comment type="caution">
    <text evidence="1">The sequence shown here is derived from an EMBL/GenBank/DDBJ whole genome shotgun (WGS) entry which is preliminary data.</text>
</comment>
<evidence type="ECO:0000313" key="2">
    <source>
        <dbReference type="Proteomes" id="UP000242219"/>
    </source>
</evidence>
<proteinExistence type="predicted"/>
<protein>
    <submittedName>
        <fullName evidence="1">Uncharacterized protein</fullName>
    </submittedName>
</protein>
<name>A0A1V6M2J1_9BACT</name>